<dbReference type="SUPFAM" id="SSF55979">
    <property type="entry name" value="DNA clamp"/>
    <property type="match status" value="1"/>
</dbReference>
<sequence>MLRLWVSGSALNGVMKAVRPILEDGNHVLVFSASGVLLNGADSEKVIVVNADIKAWIEINSDTGYNDRKITMRLDLNRMDAICGALAGYVICIEIDPEKKTISFKKDLDARPFTLTYLDLKVLPPLRQVAEVNYYATVKLPTGLFSRIIGELCYTDECGNTTRCVDDRMGPISVPDPEASRLEDDEIVISVTNEGIKFSIRGYSVFLERDRAMSFKFQHPVSLKFEADLLELLLYASLWSFSVTMRFYPDSPLRFQFNILNGQRYSGSGTRDQQVKKHVICFDVGVIRDSCKCSNIIYMKDA</sequence>
<name>A0AAV0EES1_9ASTE</name>
<evidence type="ECO:0000313" key="3">
    <source>
        <dbReference type="Proteomes" id="UP001152523"/>
    </source>
</evidence>
<accession>A0AAV0EES1</accession>
<dbReference type="GO" id="GO:0003677">
    <property type="term" value="F:DNA binding"/>
    <property type="evidence" value="ECO:0007669"/>
    <property type="project" value="InterPro"/>
</dbReference>
<dbReference type="AlphaFoldDB" id="A0AAV0EES1"/>
<dbReference type="GO" id="GO:0043626">
    <property type="term" value="C:PCNA complex"/>
    <property type="evidence" value="ECO:0007669"/>
    <property type="project" value="TreeGrafter"/>
</dbReference>
<dbReference type="InterPro" id="IPR046938">
    <property type="entry name" value="DNA_clamp_sf"/>
</dbReference>
<dbReference type="GO" id="GO:0006272">
    <property type="term" value="P:leading strand elongation"/>
    <property type="evidence" value="ECO:0007669"/>
    <property type="project" value="TreeGrafter"/>
</dbReference>
<dbReference type="GO" id="GO:0006275">
    <property type="term" value="P:regulation of DNA replication"/>
    <property type="evidence" value="ECO:0007669"/>
    <property type="project" value="InterPro"/>
</dbReference>
<keyword evidence="3" id="KW-1185">Reference proteome</keyword>
<proteinExistence type="predicted"/>
<feature type="domain" description="Proliferating cell nuclear antigen PCNA C-terminal" evidence="1">
    <location>
        <begin position="184"/>
        <end position="261"/>
    </location>
</feature>
<dbReference type="GO" id="GO:0006298">
    <property type="term" value="P:mismatch repair"/>
    <property type="evidence" value="ECO:0007669"/>
    <property type="project" value="TreeGrafter"/>
</dbReference>
<dbReference type="PANTHER" id="PTHR11352">
    <property type="entry name" value="PROLIFERATING CELL NUCLEAR ANTIGEN"/>
    <property type="match status" value="1"/>
</dbReference>
<dbReference type="Proteomes" id="UP001152523">
    <property type="component" value="Unassembled WGS sequence"/>
</dbReference>
<organism evidence="2 3">
    <name type="scientific">Cuscuta epithymum</name>
    <dbReference type="NCBI Taxonomy" id="186058"/>
    <lineage>
        <taxon>Eukaryota</taxon>
        <taxon>Viridiplantae</taxon>
        <taxon>Streptophyta</taxon>
        <taxon>Embryophyta</taxon>
        <taxon>Tracheophyta</taxon>
        <taxon>Spermatophyta</taxon>
        <taxon>Magnoliopsida</taxon>
        <taxon>eudicotyledons</taxon>
        <taxon>Gunneridae</taxon>
        <taxon>Pentapetalae</taxon>
        <taxon>asterids</taxon>
        <taxon>lamiids</taxon>
        <taxon>Solanales</taxon>
        <taxon>Convolvulaceae</taxon>
        <taxon>Cuscuteae</taxon>
        <taxon>Cuscuta</taxon>
        <taxon>Cuscuta subgen. Cuscuta</taxon>
    </lineage>
</organism>
<dbReference type="EMBL" id="CAMAPF010000924">
    <property type="protein sequence ID" value="CAH9122374.1"/>
    <property type="molecule type" value="Genomic_DNA"/>
</dbReference>
<dbReference type="InterPro" id="IPR000730">
    <property type="entry name" value="Pr_cel_nuc_antig"/>
</dbReference>
<dbReference type="GO" id="GO:0030337">
    <property type="term" value="F:DNA polymerase processivity factor activity"/>
    <property type="evidence" value="ECO:0007669"/>
    <property type="project" value="InterPro"/>
</dbReference>
<dbReference type="Gene3D" id="3.70.10.10">
    <property type="match status" value="2"/>
</dbReference>
<protein>
    <recommendedName>
        <fullName evidence="1">Proliferating cell nuclear antigen PCNA C-terminal domain-containing protein</fullName>
    </recommendedName>
</protein>
<dbReference type="Pfam" id="PF02747">
    <property type="entry name" value="PCNA_C"/>
    <property type="match status" value="1"/>
</dbReference>
<gene>
    <name evidence="2" type="ORF">CEPIT_LOCUS24427</name>
</gene>
<dbReference type="GO" id="GO:0019985">
    <property type="term" value="P:translesion synthesis"/>
    <property type="evidence" value="ECO:0007669"/>
    <property type="project" value="TreeGrafter"/>
</dbReference>
<comment type="caution">
    <text evidence="2">The sequence shown here is derived from an EMBL/GenBank/DDBJ whole genome shotgun (WGS) entry which is preliminary data.</text>
</comment>
<dbReference type="PANTHER" id="PTHR11352:SF0">
    <property type="entry name" value="PROLIFERATING CELL NUCLEAR ANTIGEN"/>
    <property type="match status" value="1"/>
</dbReference>
<reference evidence="2" key="1">
    <citation type="submission" date="2022-07" db="EMBL/GenBank/DDBJ databases">
        <authorList>
            <person name="Macas J."/>
            <person name="Novak P."/>
            <person name="Neumann P."/>
        </authorList>
    </citation>
    <scope>NUCLEOTIDE SEQUENCE</scope>
</reference>
<dbReference type="InterPro" id="IPR022649">
    <property type="entry name" value="Pr_cel_nuc_antig_C"/>
</dbReference>
<evidence type="ECO:0000259" key="1">
    <source>
        <dbReference type="Pfam" id="PF02747"/>
    </source>
</evidence>
<evidence type="ECO:0000313" key="2">
    <source>
        <dbReference type="EMBL" id="CAH9122374.1"/>
    </source>
</evidence>